<evidence type="ECO:0000313" key="6">
    <source>
        <dbReference type="Proteomes" id="UP000515158"/>
    </source>
</evidence>
<feature type="signal peptide" evidence="5">
    <location>
        <begin position="1"/>
        <end position="27"/>
    </location>
</feature>
<name>A0A6P8ZNG4_THRPL</name>
<dbReference type="RefSeq" id="XP_034242309.1">
    <property type="nucleotide sequence ID" value="XM_034386418.1"/>
</dbReference>
<dbReference type="Pfam" id="PF00232">
    <property type="entry name" value="Glyco_hydro_1"/>
    <property type="match status" value="1"/>
</dbReference>
<keyword evidence="2" id="KW-0378">Hydrolase</keyword>
<sequence>MAAAMQFFSRLAALAVLAVALCHGAATDDPFAVPNGLLIGAGVSAIQTEGAWDEDGKGESAADHVLHTGKLTKLGFSNDSHQHDVAANSYRRYKDDVKAAAELGLKLYRLSISWSRVLPDGVARNEKGIQYYHDLIDEVLKHNMVPLVTLYHFDHPWVLEDQFKGWQSDKMIDYFKTYASLAFKEYGSKVKMWITINEPNMYCTYFPSLFKEAGIYTDADMDHYACIRVSLLAHAEAYHIFKDAGYEGQVGCSALLMTARPNSTRPEDVYAADAFNQVSAGVVLSPIIHGDYPEIVKAHATKQFVPFTEAERQRITGTADFIAINAYYGMIASYSTSSFNPFIHIPVIGPFMSDVPFVFVMIEGVDLQHMMSMFSVVEPDAIRSAVLWTWNEYKMPVLISENGYGDISNLGKKDRTRGVYHSAFLRTLVSTMKEYSIKVIGYCTWSLIDSFEWSAGFGRPFGLIHVDYEGGSLERSQKDSSQFWIELARTGRIPLWEEERPSSAATTAAASASLLLLALAANLL</sequence>
<evidence type="ECO:0000256" key="4">
    <source>
        <dbReference type="RuleBase" id="RU003690"/>
    </source>
</evidence>
<evidence type="ECO:0000256" key="1">
    <source>
        <dbReference type="ARBA" id="ARBA00010838"/>
    </source>
</evidence>
<feature type="chain" id="PRO_5027716718" evidence="5">
    <location>
        <begin position="28"/>
        <end position="524"/>
    </location>
</feature>
<dbReference type="PANTHER" id="PTHR10353">
    <property type="entry name" value="GLYCOSYL HYDROLASE"/>
    <property type="match status" value="1"/>
</dbReference>
<keyword evidence="6" id="KW-1185">Reference proteome</keyword>
<dbReference type="SUPFAM" id="SSF51445">
    <property type="entry name" value="(Trans)glycosidases"/>
    <property type="match status" value="1"/>
</dbReference>
<evidence type="ECO:0000256" key="5">
    <source>
        <dbReference type="SAM" id="SignalP"/>
    </source>
</evidence>
<dbReference type="GO" id="GO:0005975">
    <property type="term" value="P:carbohydrate metabolic process"/>
    <property type="evidence" value="ECO:0007669"/>
    <property type="project" value="InterPro"/>
</dbReference>
<dbReference type="GeneID" id="117645879"/>
<dbReference type="OrthoDB" id="65569at2759"/>
<evidence type="ECO:0000313" key="7">
    <source>
        <dbReference type="RefSeq" id="XP_034242309.1"/>
    </source>
</evidence>
<dbReference type="Proteomes" id="UP000515158">
    <property type="component" value="Unplaced"/>
</dbReference>
<protein>
    <submittedName>
        <fullName evidence="7">Myrosinase 1-like</fullName>
    </submittedName>
</protein>
<reference evidence="7" key="1">
    <citation type="submission" date="2025-08" db="UniProtKB">
        <authorList>
            <consortium name="RefSeq"/>
        </authorList>
    </citation>
    <scope>IDENTIFICATION</scope>
    <source>
        <tissue evidence="7">Total insect</tissue>
    </source>
</reference>
<accession>A0A6P8ZNG4</accession>
<dbReference type="Gene3D" id="3.20.20.80">
    <property type="entry name" value="Glycosidases"/>
    <property type="match status" value="1"/>
</dbReference>
<comment type="similarity">
    <text evidence="1 4">Belongs to the glycosyl hydrolase 1 family.</text>
</comment>
<keyword evidence="3" id="KW-0326">Glycosidase</keyword>
<keyword evidence="5" id="KW-0732">Signal</keyword>
<dbReference type="InParanoid" id="A0A6P8ZNG4"/>
<dbReference type="AlphaFoldDB" id="A0A6P8ZNG4"/>
<dbReference type="KEGG" id="tpal:117645879"/>
<dbReference type="PANTHER" id="PTHR10353:SF36">
    <property type="entry name" value="LP05116P"/>
    <property type="match status" value="1"/>
</dbReference>
<organism evidence="7">
    <name type="scientific">Thrips palmi</name>
    <name type="common">Melon thrips</name>
    <dbReference type="NCBI Taxonomy" id="161013"/>
    <lineage>
        <taxon>Eukaryota</taxon>
        <taxon>Metazoa</taxon>
        <taxon>Ecdysozoa</taxon>
        <taxon>Arthropoda</taxon>
        <taxon>Hexapoda</taxon>
        <taxon>Insecta</taxon>
        <taxon>Pterygota</taxon>
        <taxon>Neoptera</taxon>
        <taxon>Paraneoptera</taxon>
        <taxon>Thysanoptera</taxon>
        <taxon>Terebrantia</taxon>
        <taxon>Thripoidea</taxon>
        <taxon>Thripidae</taxon>
        <taxon>Thrips</taxon>
    </lineage>
</organism>
<dbReference type="PRINTS" id="PR00131">
    <property type="entry name" value="GLHYDRLASE1"/>
</dbReference>
<dbReference type="InterPro" id="IPR001360">
    <property type="entry name" value="Glyco_hydro_1"/>
</dbReference>
<evidence type="ECO:0000256" key="3">
    <source>
        <dbReference type="ARBA" id="ARBA00023295"/>
    </source>
</evidence>
<proteinExistence type="inferred from homology"/>
<dbReference type="GO" id="GO:0008422">
    <property type="term" value="F:beta-glucosidase activity"/>
    <property type="evidence" value="ECO:0007669"/>
    <property type="project" value="TreeGrafter"/>
</dbReference>
<dbReference type="InterPro" id="IPR017853">
    <property type="entry name" value="GH"/>
</dbReference>
<gene>
    <name evidence="7" type="primary">LOC117645879</name>
</gene>
<evidence type="ECO:0000256" key="2">
    <source>
        <dbReference type="ARBA" id="ARBA00022801"/>
    </source>
</evidence>